<organism evidence="2 3">
    <name type="scientific">Funiculus sociatus GB2-A5</name>
    <dbReference type="NCBI Taxonomy" id="2933946"/>
    <lineage>
        <taxon>Bacteria</taxon>
        <taxon>Bacillati</taxon>
        <taxon>Cyanobacteriota</taxon>
        <taxon>Cyanophyceae</taxon>
        <taxon>Coleofasciculales</taxon>
        <taxon>Coleofasciculaceae</taxon>
        <taxon>Funiculus</taxon>
    </lineage>
</organism>
<keyword evidence="3" id="KW-1185">Reference proteome</keyword>
<dbReference type="EMBL" id="JAMPKK010000079">
    <property type="protein sequence ID" value="MEP0867633.1"/>
    <property type="molecule type" value="Genomic_DNA"/>
</dbReference>
<dbReference type="RefSeq" id="WP_190419931.1">
    <property type="nucleotide sequence ID" value="NZ_JAMPKK010000079.1"/>
</dbReference>
<evidence type="ECO:0000313" key="2">
    <source>
        <dbReference type="EMBL" id="MEP0867633.1"/>
    </source>
</evidence>
<keyword evidence="1" id="KW-1133">Transmembrane helix</keyword>
<feature type="transmembrane region" description="Helical" evidence="1">
    <location>
        <begin position="73"/>
        <end position="93"/>
    </location>
</feature>
<dbReference type="PANTHER" id="PTHR33833">
    <property type="entry name" value="NUCLEOLAR-LIKE PROTEIN-RELATED"/>
    <property type="match status" value="1"/>
</dbReference>
<keyword evidence="1" id="KW-0812">Transmembrane</keyword>
<protein>
    <submittedName>
        <fullName evidence="2">DUF2499 domain-containing protein</fullName>
    </submittedName>
</protein>
<feature type="transmembrane region" description="Helical" evidence="1">
    <location>
        <begin position="39"/>
        <end position="61"/>
    </location>
</feature>
<comment type="caution">
    <text evidence="2">The sequence shown here is derived from an EMBL/GenBank/DDBJ whole genome shotgun (WGS) entry which is preliminary data.</text>
</comment>
<dbReference type="PANTHER" id="PTHR33833:SF3">
    <property type="entry name" value="YCF49-LIKE PROTEIN"/>
    <property type="match status" value="1"/>
</dbReference>
<proteinExistence type="predicted"/>
<dbReference type="InterPro" id="IPR019634">
    <property type="entry name" value="Uncharacterised_Ycf49"/>
</dbReference>
<keyword evidence="1" id="KW-0472">Membrane</keyword>
<evidence type="ECO:0000256" key="1">
    <source>
        <dbReference type="SAM" id="Phobius"/>
    </source>
</evidence>
<gene>
    <name evidence="2" type="ORF">NDI37_24600</name>
</gene>
<evidence type="ECO:0000313" key="3">
    <source>
        <dbReference type="Proteomes" id="UP001442494"/>
    </source>
</evidence>
<reference evidence="2 3" key="1">
    <citation type="submission" date="2022-04" db="EMBL/GenBank/DDBJ databases">
        <title>Positive selection, recombination, and allopatry shape intraspecific diversity of widespread and dominant cyanobacteria.</title>
        <authorList>
            <person name="Wei J."/>
            <person name="Shu W."/>
            <person name="Hu C."/>
        </authorList>
    </citation>
    <scope>NUCLEOTIDE SEQUENCE [LARGE SCALE GENOMIC DNA]</scope>
    <source>
        <strain evidence="2 3">GB2-A5</strain>
    </source>
</reference>
<sequence>MHALSIPTWIIHVSSVIEWIAAIWLIWTYGEITRNRAWWALSFAMLPALVSAMCACTWHFFDNPESLDWIVTLQAAMTLIGNFTLLAAGWWIWRTSRVANSALPVNQNNSPSPLKSKNNDF</sequence>
<dbReference type="Proteomes" id="UP001442494">
    <property type="component" value="Unassembled WGS sequence"/>
</dbReference>
<name>A0ABV0JVY6_9CYAN</name>
<accession>A0ABV0JVY6</accession>
<dbReference type="Pfam" id="PF10693">
    <property type="entry name" value="DUF2499"/>
    <property type="match status" value="1"/>
</dbReference>
<feature type="transmembrane region" description="Helical" evidence="1">
    <location>
        <begin position="6"/>
        <end position="27"/>
    </location>
</feature>